<sequence>MREQENTDVKSIPELEPVLRSREYNNATAELRSKVVYEYLFHGRSHRWIDEYVIGLNPSESRGYQAMGILHYIGLKSKHKGFFEKSNLDDALVEIKRQSSDFKLLIENLDYVNQAKKIESKLASDIDAEQSEEDGYYKDGAIKYYHGKRYERNPVNRRKAIEIHGLDCKVCGFNFEKNYGKRGADFIEIHHLNQLSTLEEETIVNPETDLIPLCSNCHRMIHRKKDVVLTVEELKEIMAKNGKGLTV</sequence>
<dbReference type="Pfam" id="PF01844">
    <property type="entry name" value="HNH"/>
    <property type="match status" value="1"/>
</dbReference>
<feature type="domain" description="HNH" evidence="1">
    <location>
        <begin position="168"/>
        <end position="223"/>
    </location>
</feature>
<gene>
    <name evidence="2" type="ORF">CWS01_07120</name>
</gene>
<name>A0A2N0Z4G8_9BACI</name>
<dbReference type="Proteomes" id="UP000233375">
    <property type="component" value="Unassembled WGS sequence"/>
</dbReference>
<dbReference type="CDD" id="cd00085">
    <property type="entry name" value="HNHc"/>
    <property type="match status" value="1"/>
</dbReference>
<dbReference type="InterPro" id="IPR002711">
    <property type="entry name" value="HNH"/>
</dbReference>
<dbReference type="InterPro" id="IPR003615">
    <property type="entry name" value="HNH_nuc"/>
</dbReference>
<evidence type="ECO:0000313" key="3">
    <source>
        <dbReference type="Proteomes" id="UP000233375"/>
    </source>
</evidence>
<protein>
    <recommendedName>
        <fullName evidence="1">HNH domain-containing protein</fullName>
    </recommendedName>
</protein>
<accession>A0A2N0Z4G8</accession>
<evidence type="ECO:0000259" key="1">
    <source>
        <dbReference type="Pfam" id="PF01844"/>
    </source>
</evidence>
<dbReference type="AlphaFoldDB" id="A0A2N0Z4G8"/>
<reference evidence="2 3" key="1">
    <citation type="journal article" date="2003" name="Int. J. Syst. Evol. Microbiol.">
        <title>Bacillus nealsonii sp. nov., isolated from a spacecraft-assembly facility, whose spores are gamma-radiation resistant.</title>
        <authorList>
            <person name="Venkateswaran K."/>
            <person name="Kempf M."/>
            <person name="Chen F."/>
            <person name="Satomi M."/>
            <person name="Nicholson W."/>
            <person name="Kern R."/>
        </authorList>
    </citation>
    <scope>NUCLEOTIDE SEQUENCE [LARGE SCALE GENOMIC DNA]</scope>
    <source>
        <strain evidence="2 3">FO-92</strain>
    </source>
</reference>
<dbReference type="GO" id="GO:0003676">
    <property type="term" value="F:nucleic acid binding"/>
    <property type="evidence" value="ECO:0007669"/>
    <property type="project" value="InterPro"/>
</dbReference>
<evidence type="ECO:0000313" key="2">
    <source>
        <dbReference type="EMBL" id="PKG24407.1"/>
    </source>
</evidence>
<organism evidence="2 3">
    <name type="scientific">Niallia nealsonii</name>
    <dbReference type="NCBI Taxonomy" id="115979"/>
    <lineage>
        <taxon>Bacteria</taxon>
        <taxon>Bacillati</taxon>
        <taxon>Bacillota</taxon>
        <taxon>Bacilli</taxon>
        <taxon>Bacillales</taxon>
        <taxon>Bacillaceae</taxon>
        <taxon>Niallia</taxon>
    </lineage>
</organism>
<comment type="caution">
    <text evidence="2">The sequence shown here is derived from an EMBL/GenBank/DDBJ whole genome shotgun (WGS) entry which is preliminary data.</text>
</comment>
<dbReference type="OrthoDB" id="9779761at2"/>
<dbReference type="GO" id="GO:0008270">
    <property type="term" value="F:zinc ion binding"/>
    <property type="evidence" value="ECO:0007669"/>
    <property type="project" value="InterPro"/>
</dbReference>
<proteinExistence type="predicted"/>
<keyword evidence="3" id="KW-1185">Reference proteome</keyword>
<dbReference type="GO" id="GO:0004519">
    <property type="term" value="F:endonuclease activity"/>
    <property type="evidence" value="ECO:0007669"/>
    <property type="project" value="InterPro"/>
</dbReference>
<dbReference type="EMBL" id="PISE01000014">
    <property type="protein sequence ID" value="PKG24407.1"/>
    <property type="molecule type" value="Genomic_DNA"/>
</dbReference>